<evidence type="ECO:0000313" key="1">
    <source>
        <dbReference type="EMBL" id="CAN0265928.1"/>
    </source>
</evidence>
<sequence length="224" mass="23751">MQELALRLSLLSSRVLSLGSKLEKDGTECAPAQQLLNSDSSSTRASALGKIRAVSQGDKERSKADGPQGKEVDGDGGMGHSGRGSTDDRLQKRAWLPLTFCRTACKSRCAALGVGTADEVTPPVLSGRAPSPFPGPRRPRKQRAVSTSLPPPAEGQQERGSCQGPGTAEVPVERRAPRPDWNSTQDMGTRGDSPDKGMFLPPLSKLVLAEDTCGQVDHPPPCWS</sequence>
<reference evidence="1" key="1">
    <citation type="submission" date="2023-05" db="EMBL/GenBank/DDBJ databases">
        <authorList>
            <consortium name="ELIXIR-Norway"/>
        </authorList>
    </citation>
    <scope>NUCLEOTIDE SEQUENCE</scope>
</reference>
<dbReference type="Proteomes" id="UP001162501">
    <property type="component" value="Chromosome 25"/>
</dbReference>
<protein>
    <submittedName>
        <fullName evidence="1">Uncharacterized protein</fullName>
    </submittedName>
</protein>
<organism evidence="1 2">
    <name type="scientific">Rangifer tarandus platyrhynchus</name>
    <name type="common">Svalbard reindeer</name>
    <dbReference type="NCBI Taxonomy" id="3082113"/>
    <lineage>
        <taxon>Eukaryota</taxon>
        <taxon>Metazoa</taxon>
        <taxon>Chordata</taxon>
        <taxon>Craniata</taxon>
        <taxon>Vertebrata</taxon>
        <taxon>Euteleostomi</taxon>
        <taxon>Mammalia</taxon>
        <taxon>Eutheria</taxon>
        <taxon>Laurasiatheria</taxon>
        <taxon>Artiodactyla</taxon>
        <taxon>Ruminantia</taxon>
        <taxon>Pecora</taxon>
        <taxon>Cervidae</taxon>
        <taxon>Odocoileinae</taxon>
        <taxon>Rangifer</taxon>
    </lineage>
</organism>
<name>A0AC59Z6D3_RANTA</name>
<reference evidence="1" key="2">
    <citation type="submission" date="2025-03" db="EMBL/GenBank/DDBJ databases">
        <authorList>
            <consortium name="ELIXIR-Norway"/>
            <consortium name="Elixir Norway"/>
        </authorList>
    </citation>
    <scope>NUCLEOTIDE SEQUENCE</scope>
</reference>
<dbReference type="EMBL" id="OX596109">
    <property type="protein sequence ID" value="CAN0265928.1"/>
    <property type="molecule type" value="Genomic_DNA"/>
</dbReference>
<accession>A0AC59Z6D3</accession>
<evidence type="ECO:0000313" key="2">
    <source>
        <dbReference type="Proteomes" id="UP001162501"/>
    </source>
</evidence>
<proteinExistence type="predicted"/>
<gene>
    <name evidence="1" type="ORF">MRATA1EN22A_LOCUS14585</name>
</gene>